<dbReference type="Proteomes" id="UP000726136">
    <property type="component" value="Unassembled WGS sequence"/>
</dbReference>
<name>A0ABR9ZEH2_VIBAN</name>
<evidence type="ECO:0000256" key="1">
    <source>
        <dbReference type="SAM" id="Phobius"/>
    </source>
</evidence>
<gene>
    <name evidence="2" type="ORF">EAY46_28180</name>
</gene>
<sequence>NKPDLHRLSQLIEIFFIYYVPTLVNCRVIHSKFLKMAEK</sequence>
<evidence type="ECO:0000313" key="2">
    <source>
        <dbReference type="EMBL" id="MBF4376858.1"/>
    </source>
</evidence>
<keyword evidence="1" id="KW-0472">Membrane</keyword>
<evidence type="ECO:0000313" key="3">
    <source>
        <dbReference type="Proteomes" id="UP000726136"/>
    </source>
</evidence>
<protein>
    <submittedName>
        <fullName evidence="2">Site-specific integrase</fullName>
    </submittedName>
</protein>
<keyword evidence="1" id="KW-1133">Transmembrane helix</keyword>
<comment type="caution">
    <text evidence="2">The sequence shown here is derived from an EMBL/GenBank/DDBJ whole genome shotgun (WGS) entry which is preliminary data.</text>
</comment>
<dbReference type="EMBL" id="RDPI01001176">
    <property type="protein sequence ID" value="MBF4376858.1"/>
    <property type="molecule type" value="Genomic_DNA"/>
</dbReference>
<reference evidence="2 3" key="1">
    <citation type="journal article" date="2021" name="PeerJ">
        <title>Analysis of 44 Vibrio anguillarum genomes reveals high genetic diversity.</title>
        <authorList>
            <person name="Hansen M.J."/>
            <person name="Dalsgaard I."/>
        </authorList>
    </citation>
    <scope>NUCLEOTIDE SEQUENCE [LARGE SCALE GENOMIC DNA]</scope>
    <source>
        <strain evidence="2 3">040915-1/1B</strain>
    </source>
</reference>
<organism evidence="2 3">
    <name type="scientific">Vibrio anguillarum</name>
    <name type="common">Listonella anguillarum</name>
    <dbReference type="NCBI Taxonomy" id="55601"/>
    <lineage>
        <taxon>Bacteria</taxon>
        <taxon>Pseudomonadati</taxon>
        <taxon>Pseudomonadota</taxon>
        <taxon>Gammaproteobacteria</taxon>
        <taxon>Vibrionales</taxon>
        <taxon>Vibrionaceae</taxon>
        <taxon>Vibrio</taxon>
    </lineage>
</organism>
<feature type="non-terminal residue" evidence="2">
    <location>
        <position position="1"/>
    </location>
</feature>
<accession>A0ABR9ZEH2</accession>
<feature type="transmembrane region" description="Helical" evidence="1">
    <location>
        <begin position="12"/>
        <end position="30"/>
    </location>
</feature>
<proteinExistence type="predicted"/>
<keyword evidence="3" id="KW-1185">Reference proteome</keyword>
<keyword evidence="1" id="KW-0812">Transmembrane</keyword>